<dbReference type="Proteomes" id="UP000680865">
    <property type="component" value="Unassembled WGS sequence"/>
</dbReference>
<dbReference type="CDD" id="cd00761">
    <property type="entry name" value="Glyco_tranf_GTA_type"/>
    <property type="match status" value="1"/>
</dbReference>
<gene>
    <name evidence="2" type="ORF">Aco04nite_64000</name>
</gene>
<feature type="domain" description="Glycosyltransferase 2-like" evidence="1">
    <location>
        <begin position="117"/>
        <end position="266"/>
    </location>
</feature>
<dbReference type="InterPro" id="IPR001173">
    <property type="entry name" value="Glyco_trans_2-like"/>
</dbReference>
<sequence>MNAETVSDPVSIDGATWCCEFEVSGSRDLRAVVAQAGEPLVRVLIRVHDEPLGYLTLTREEATPPAILAEAWRRFGDRIVAHLAAEGVPAPAADPGYRPGAAVTGCPSEVDTSEHVSVVVCTRDRGEMLQDCVGRLAEISYPHVEFIIVDNAPSDDSTERLIGRLALTDPRFRYVLEPRPGLSRARNAGLAAARGRYVAYTDDDVAVDPRWVHGILRGFSRRPDVVCVTGLVCTASISNDSEAYFDARTSSWSSRCAPTLFDLRDRSGHGALYPYSAGIFGTGASFAFDRDSLRTLGGFDEALGAGTDTRGGEDLDVFVRVLTGGGAIAYEPAALVWHHHRADQDSLRKQMFGYGAGLAAFLTKLLAQRSTRSQILLRIPYGVIKMARIPFATNQRLQAEHSAPPGALRREIAGLAAGPFLYARSRRNLHAAVPPRPRSGASVVEERR</sequence>
<keyword evidence="3" id="KW-1185">Reference proteome</keyword>
<reference evidence="2" key="1">
    <citation type="submission" date="2021-03" db="EMBL/GenBank/DDBJ databases">
        <title>Whole genome shotgun sequence of Actinoplanes consettensis NBRC 14913.</title>
        <authorList>
            <person name="Komaki H."/>
            <person name="Tamura T."/>
        </authorList>
    </citation>
    <scope>NUCLEOTIDE SEQUENCE</scope>
    <source>
        <strain evidence="2">NBRC 14913</strain>
    </source>
</reference>
<evidence type="ECO:0000259" key="1">
    <source>
        <dbReference type="Pfam" id="PF00535"/>
    </source>
</evidence>
<dbReference type="InterPro" id="IPR050834">
    <property type="entry name" value="Glycosyltransf_2"/>
</dbReference>
<dbReference type="InterPro" id="IPR029044">
    <property type="entry name" value="Nucleotide-diphossugar_trans"/>
</dbReference>
<dbReference type="AlphaFoldDB" id="A0A919VU91"/>
<evidence type="ECO:0000313" key="2">
    <source>
        <dbReference type="EMBL" id="GIM79134.1"/>
    </source>
</evidence>
<proteinExistence type="predicted"/>
<dbReference type="SUPFAM" id="SSF53448">
    <property type="entry name" value="Nucleotide-diphospho-sugar transferases"/>
    <property type="match status" value="1"/>
</dbReference>
<name>A0A919VU91_9ACTN</name>
<dbReference type="Pfam" id="PF00535">
    <property type="entry name" value="Glycos_transf_2"/>
    <property type="match status" value="1"/>
</dbReference>
<evidence type="ECO:0000313" key="3">
    <source>
        <dbReference type="Proteomes" id="UP000680865"/>
    </source>
</evidence>
<accession>A0A919VU91</accession>
<dbReference type="EMBL" id="BOQP01000036">
    <property type="protein sequence ID" value="GIM79134.1"/>
    <property type="molecule type" value="Genomic_DNA"/>
</dbReference>
<protein>
    <recommendedName>
        <fullName evidence="1">Glycosyltransferase 2-like domain-containing protein</fullName>
    </recommendedName>
</protein>
<dbReference type="PANTHER" id="PTHR43685:SF2">
    <property type="entry name" value="GLYCOSYLTRANSFERASE 2-LIKE DOMAIN-CONTAINING PROTEIN"/>
    <property type="match status" value="1"/>
</dbReference>
<comment type="caution">
    <text evidence="2">The sequence shown here is derived from an EMBL/GenBank/DDBJ whole genome shotgun (WGS) entry which is preliminary data.</text>
</comment>
<dbReference type="PANTHER" id="PTHR43685">
    <property type="entry name" value="GLYCOSYLTRANSFERASE"/>
    <property type="match status" value="1"/>
</dbReference>
<organism evidence="2 3">
    <name type="scientific">Winogradskya consettensis</name>
    <dbReference type="NCBI Taxonomy" id="113560"/>
    <lineage>
        <taxon>Bacteria</taxon>
        <taxon>Bacillati</taxon>
        <taxon>Actinomycetota</taxon>
        <taxon>Actinomycetes</taxon>
        <taxon>Micromonosporales</taxon>
        <taxon>Micromonosporaceae</taxon>
        <taxon>Winogradskya</taxon>
    </lineage>
</organism>
<dbReference type="Gene3D" id="3.90.550.10">
    <property type="entry name" value="Spore Coat Polysaccharide Biosynthesis Protein SpsA, Chain A"/>
    <property type="match status" value="1"/>
</dbReference>